<evidence type="ECO:0000313" key="2">
    <source>
        <dbReference type="EMBL" id="SHN63770.1"/>
    </source>
</evidence>
<keyword evidence="3" id="KW-1185">Reference proteome</keyword>
<feature type="transmembrane region" description="Helical" evidence="1">
    <location>
        <begin position="375"/>
        <end position="393"/>
    </location>
</feature>
<feature type="transmembrane region" description="Helical" evidence="1">
    <location>
        <begin position="120"/>
        <end position="138"/>
    </location>
</feature>
<protein>
    <recommendedName>
        <fullName evidence="4">DUF1576 domain-containing protein</fullName>
    </recommendedName>
</protein>
<proteinExistence type="predicted"/>
<feature type="transmembrane region" description="Helical" evidence="1">
    <location>
        <begin position="303"/>
        <end position="320"/>
    </location>
</feature>
<keyword evidence="1" id="KW-0812">Transmembrane</keyword>
<sequence length="413" mass="45172">MVYRFLFTISFIFIVFGIAVGGFNIIEELIHIIKSPDYLITDYFEIAGLGGAFLNSGFLMLAFTFIFKLLKINPTGVSVAAVMTIGGFALFGKNIFNVWPIVAGVFLYSIVIGENVRTYLYVSYFGTALAPITTHLVLDKGFDYIGLIIVLIIGFFLPPLGSFALTLHRGYNLYNIGFTAGLLGMFIGGILRAYDLHPEPRLIWHTENQLLLSIFVYTFFYLILLYGLKLNGWTFAKYKSIFKYSGKLLTDFVLLENEAIAFMNVGILGLIGTSYVLLVGAPLNGPTIGGIMTLAGFGALGKHPKNIAPVFLGVMIGALTNSQPVNSPIMVLAVLFGTTLAPIAGEFGFIWGIIAGYLHSALVLNIGSLHFGMNLYNNGFSGGFVALFLLPLIEAVKNIKNRIVEKWGERNGN</sequence>
<dbReference type="InterPro" id="IPR011470">
    <property type="entry name" value="DUF1576"/>
</dbReference>
<feature type="transmembrane region" description="Helical" evidence="1">
    <location>
        <begin position="259"/>
        <end position="283"/>
    </location>
</feature>
<evidence type="ECO:0000313" key="3">
    <source>
        <dbReference type="Proteomes" id="UP000184207"/>
    </source>
</evidence>
<dbReference type="STRING" id="1121883.SAMN02745226_01378"/>
<feature type="transmembrane region" description="Helical" evidence="1">
    <location>
        <begin position="144"/>
        <end position="166"/>
    </location>
</feature>
<dbReference type="AlphaFoldDB" id="A0A1M7SZ77"/>
<feature type="transmembrane region" description="Helical" evidence="1">
    <location>
        <begin position="74"/>
        <end position="91"/>
    </location>
</feature>
<organism evidence="2 3">
    <name type="scientific">Fervidobacterium gondwanense DSM 13020</name>
    <dbReference type="NCBI Taxonomy" id="1121883"/>
    <lineage>
        <taxon>Bacteria</taxon>
        <taxon>Thermotogati</taxon>
        <taxon>Thermotogota</taxon>
        <taxon>Thermotogae</taxon>
        <taxon>Thermotogales</taxon>
        <taxon>Fervidobacteriaceae</taxon>
        <taxon>Fervidobacterium</taxon>
    </lineage>
</organism>
<reference evidence="3" key="1">
    <citation type="submission" date="2016-12" db="EMBL/GenBank/DDBJ databases">
        <authorList>
            <person name="Varghese N."/>
            <person name="Submissions S."/>
        </authorList>
    </citation>
    <scope>NUCLEOTIDE SEQUENCE [LARGE SCALE GENOMIC DNA]</scope>
    <source>
        <strain evidence="3">DSM 13020</strain>
    </source>
</reference>
<feature type="transmembrane region" description="Helical" evidence="1">
    <location>
        <begin position="332"/>
        <end position="355"/>
    </location>
</feature>
<feature type="transmembrane region" description="Helical" evidence="1">
    <location>
        <begin position="173"/>
        <end position="194"/>
    </location>
</feature>
<feature type="transmembrane region" description="Helical" evidence="1">
    <location>
        <begin position="97"/>
        <end position="113"/>
    </location>
</feature>
<gene>
    <name evidence="2" type="ORF">SAMN02745226_01378</name>
</gene>
<feature type="transmembrane region" description="Helical" evidence="1">
    <location>
        <begin position="46"/>
        <end position="67"/>
    </location>
</feature>
<accession>A0A1M7SZ77</accession>
<keyword evidence="1" id="KW-1133">Transmembrane helix</keyword>
<name>A0A1M7SZ77_FERGO</name>
<dbReference type="RefSeq" id="WP_245789607.1">
    <property type="nucleotide sequence ID" value="NZ_FRDJ01000007.1"/>
</dbReference>
<evidence type="ECO:0008006" key="4">
    <source>
        <dbReference type="Google" id="ProtNLM"/>
    </source>
</evidence>
<dbReference type="EMBL" id="FRDJ01000007">
    <property type="protein sequence ID" value="SHN63770.1"/>
    <property type="molecule type" value="Genomic_DNA"/>
</dbReference>
<evidence type="ECO:0000256" key="1">
    <source>
        <dbReference type="SAM" id="Phobius"/>
    </source>
</evidence>
<dbReference type="Pfam" id="PF07613">
    <property type="entry name" value="DUF1576"/>
    <property type="match status" value="2"/>
</dbReference>
<feature type="transmembrane region" description="Helical" evidence="1">
    <location>
        <begin position="5"/>
        <end position="26"/>
    </location>
</feature>
<dbReference type="Proteomes" id="UP000184207">
    <property type="component" value="Unassembled WGS sequence"/>
</dbReference>
<keyword evidence="1" id="KW-0472">Membrane</keyword>
<feature type="transmembrane region" description="Helical" evidence="1">
    <location>
        <begin position="214"/>
        <end position="238"/>
    </location>
</feature>